<geneLocation type="plasmid" evidence="1 2">
    <name>pNBRC108728a</name>
</geneLocation>
<evidence type="ECO:0000313" key="2">
    <source>
        <dbReference type="Proteomes" id="UP001321486"/>
    </source>
</evidence>
<organism evidence="1 2">
    <name type="scientific">Frondihabitans sucicola</name>
    <dbReference type="NCBI Taxonomy" id="1268041"/>
    <lineage>
        <taxon>Bacteria</taxon>
        <taxon>Bacillati</taxon>
        <taxon>Actinomycetota</taxon>
        <taxon>Actinomycetes</taxon>
        <taxon>Micrococcales</taxon>
        <taxon>Microbacteriaceae</taxon>
        <taxon>Frondihabitans</taxon>
    </lineage>
</organism>
<dbReference type="RefSeq" id="WP_286347271.1">
    <property type="nucleotide sequence ID" value="NZ_AP027733.1"/>
</dbReference>
<dbReference type="EMBL" id="AP027733">
    <property type="protein sequence ID" value="BDZ52416.1"/>
    <property type="molecule type" value="Genomic_DNA"/>
</dbReference>
<sequence>MSKFDVIGVGDESSPSAQVAVGRFDSEPDAYSAILGRPGVAEAIAAGRAPSTRYIVMEFLDEDDELPYATWVLANDGRMLRRDI</sequence>
<gene>
    <name evidence="1" type="ORF">GCM10025867_46570</name>
</gene>
<keyword evidence="2" id="KW-1185">Reference proteome</keyword>
<dbReference type="Proteomes" id="UP001321486">
    <property type="component" value="Plasmid pNBRC108728a"/>
</dbReference>
<keyword evidence="1" id="KW-0614">Plasmid</keyword>
<protein>
    <submittedName>
        <fullName evidence="1">Uncharacterized protein</fullName>
    </submittedName>
</protein>
<reference evidence="2" key="1">
    <citation type="journal article" date="2019" name="Int. J. Syst. Evol. Microbiol.">
        <title>The Global Catalogue of Microorganisms (GCM) 10K type strain sequencing project: providing services to taxonomists for standard genome sequencing and annotation.</title>
        <authorList>
            <consortium name="The Broad Institute Genomics Platform"/>
            <consortium name="The Broad Institute Genome Sequencing Center for Infectious Disease"/>
            <person name="Wu L."/>
            <person name="Ma J."/>
        </authorList>
    </citation>
    <scope>NUCLEOTIDE SEQUENCE [LARGE SCALE GENOMIC DNA]</scope>
    <source>
        <strain evidence="2">NBRC 108728</strain>
    </source>
</reference>
<name>A0ABM8GVB6_9MICO</name>
<proteinExistence type="predicted"/>
<accession>A0ABM8GVB6</accession>
<evidence type="ECO:0000313" key="1">
    <source>
        <dbReference type="EMBL" id="BDZ52416.1"/>
    </source>
</evidence>